<feature type="region of interest" description="Disordered" evidence="1">
    <location>
        <begin position="1"/>
        <end position="27"/>
    </location>
</feature>
<sequence>IPSNLGPRSHTRSPARQRPVPLSRAGPVDLCQGDDPFFPIAWAPATSFHVIRRRGEPRRHRRTIKHGGGSH</sequence>
<accession>A0A1D2AIC9</accession>
<organism evidence="2">
    <name type="scientific">Ornithodoros brasiliensis</name>
    <name type="common">Mouro tick</name>
    <dbReference type="NCBI Taxonomy" id="888526"/>
    <lineage>
        <taxon>Eukaryota</taxon>
        <taxon>Metazoa</taxon>
        <taxon>Ecdysozoa</taxon>
        <taxon>Arthropoda</taxon>
        <taxon>Chelicerata</taxon>
        <taxon>Arachnida</taxon>
        <taxon>Acari</taxon>
        <taxon>Parasitiformes</taxon>
        <taxon>Ixodida</taxon>
        <taxon>Ixodoidea</taxon>
        <taxon>Argasidae</taxon>
        <taxon>Ornithodorinae</taxon>
        <taxon>Ornithodoros</taxon>
    </lineage>
</organism>
<feature type="non-terminal residue" evidence="2">
    <location>
        <position position="1"/>
    </location>
</feature>
<dbReference type="EMBL" id="GETE01000942">
    <property type="protein sequence ID" value="JAT78851.1"/>
    <property type="molecule type" value="Transcribed_RNA"/>
</dbReference>
<name>A0A1D2AIC9_ORNBR</name>
<evidence type="ECO:0000313" key="2">
    <source>
        <dbReference type="EMBL" id="JAT78851.1"/>
    </source>
</evidence>
<protein>
    <submittedName>
        <fullName evidence="2">Uncharacterized protein</fullName>
    </submittedName>
</protein>
<reference evidence="2" key="1">
    <citation type="submission" date="2016-07" db="EMBL/GenBank/DDBJ databases">
        <title>Salivary Glands transcriptome analysis on engorged females of Ornithodoros brasiliensis (Acari:Argasidae).</title>
        <authorList>
            <person name="Simons S.M."/>
            <person name="Carvalho E."/>
            <person name="Junqueira-de-Azevedo I."/>
            <person name="Ho P.L."/>
            <person name="Giovanni D."/>
            <person name="Mendonca R."/>
            <person name="Onofrio V."/>
            <person name="Landulfo G."/>
            <person name="Ramirez D."/>
            <person name="Barros-Battesti D."/>
        </authorList>
    </citation>
    <scope>NUCLEOTIDE SEQUENCE</scope>
    <source>
        <strain evidence="2">Female</strain>
        <tissue evidence="2">Salivary gland</tissue>
    </source>
</reference>
<evidence type="ECO:0000256" key="1">
    <source>
        <dbReference type="SAM" id="MobiDB-lite"/>
    </source>
</evidence>
<dbReference type="AlphaFoldDB" id="A0A1D2AIC9"/>
<proteinExistence type="predicted"/>